<organism evidence="10">
    <name type="scientific">hydrothermal vent metagenome</name>
    <dbReference type="NCBI Taxonomy" id="652676"/>
    <lineage>
        <taxon>unclassified sequences</taxon>
        <taxon>metagenomes</taxon>
        <taxon>ecological metagenomes</taxon>
    </lineage>
</organism>
<dbReference type="GO" id="GO:0006302">
    <property type="term" value="P:double-strand break repair"/>
    <property type="evidence" value="ECO:0007669"/>
    <property type="project" value="TreeGrafter"/>
</dbReference>
<dbReference type="Pfam" id="PF02463">
    <property type="entry name" value="SMC_N"/>
    <property type="match status" value="1"/>
</dbReference>
<dbReference type="PANTHER" id="PTHR32182">
    <property type="entry name" value="DNA REPLICATION AND REPAIR PROTEIN RECF"/>
    <property type="match status" value="1"/>
</dbReference>
<dbReference type="PROSITE" id="PS00617">
    <property type="entry name" value="RECF_1"/>
    <property type="match status" value="1"/>
</dbReference>
<evidence type="ECO:0000256" key="2">
    <source>
        <dbReference type="ARBA" id="ARBA00008016"/>
    </source>
</evidence>
<feature type="domain" description="RecF/RecN/SMC N-terminal" evidence="9">
    <location>
        <begin position="26"/>
        <end position="363"/>
    </location>
</feature>
<dbReference type="InterPro" id="IPR042174">
    <property type="entry name" value="RecF_2"/>
</dbReference>
<dbReference type="InterPro" id="IPR018078">
    <property type="entry name" value="DNA-binding_RecF_CS"/>
</dbReference>
<dbReference type="InterPro" id="IPR003395">
    <property type="entry name" value="RecF/RecN/SMC_N"/>
</dbReference>
<comment type="subcellular location">
    <subcellularLocation>
        <location evidence="1">Cytoplasm</location>
    </subcellularLocation>
</comment>
<comment type="similarity">
    <text evidence="2">Belongs to the RecF family.</text>
</comment>
<keyword evidence="6" id="KW-0547">Nucleotide-binding</keyword>
<dbReference type="Gene3D" id="1.20.1050.90">
    <property type="entry name" value="RecF/RecN/SMC, N-terminal domain"/>
    <property type="match status" value="1"/>
</dbReference>
<reference evidence="10" key="1">
    <citation type="submission" date="2018-06" db="EMBL/GenBank/DDBJ databases">
        <authorList>
            <person name="Zhirakovskaya E."/>
        </authorList>
    </citation>
    <scope>NUCLEOTIDE SEQUENCE</scope>
</reference>
<dbReference type="PANTHER" id="PTHR32182:SF0">
    <property type="entry name" value="DNA REPLICATION AND REPAIR PROTEIN RECF"/>
    <property type="match status" value="1"/>
</dbReference>
<evidence type="ECO:0000256" key="4">
    <source>
        <dbReference type="ARBA" id="ARBA00022490"/>
    </source>
</evidence>
<dbReference type="GO" id="GO:0006260">
    <property type="term" value="P:DNA replication"/>
    <property type="evidence" value="ECO:0007669"/>
    <property type="project" value="UniProtKB-KW"/>
</dbReference>
<evidence type="ECO:0000256" key="5">
    <source>
        <dbReference type="ARBA" id="ARBA00022705"/>
    </source>
</evidence>
<dbReference type="NCBIfam" id="TIGR00611">
    <property type="entry name" value="recf"/>
    <property type="match status" value="1"/>
</dbReference>
<evidence type="ECO:0000256" key="1">
    <source>
        <dbReference type="ARBA" id="ARBA00004496"/>
    </source>
</evidence>
<accession>A0A3B0S0C7</accession>
<dbReference type="GO" id="GO:0005524">
    <property type="term" value="F:ATP binding"/>
    <property type="evidence" value="ECO:0007669"/>
    <property type="project" value="UniProtKB-KW"/>
</dbReference>
<keyword evidence="5" id="KW-0235">DNA replication</keyword>
<dbReference type="EMBL" id="UOEF01000290">
    <property type="protein sequence ID" value="VAV99654.1"/>
    <property type="molecule type" value="Genomic_DNA"/>
</dbReference>
<evidence type="ECO:0000256" key="8">
    <source>
        <dbReference type="ARBA" id="ARBA00023125"/>
    </source>
</evidence>
<evidence type="ECO:0000313" key="10">
    <source>
        <dbReference type="EMBL" id="VAV99654.1"/>
    </source>
</evidence>
<name>A0A3B0S0C7_9ZZZZ</name>
<evidence type="ECO:0000256" key="6">
    <source>
        <dbReference type="ARBA" id="ARBA00022741"/>
    </source>
</evidence>
<dbReference type="PROSITE" id="PS00618">
    <property type="entry name" value="RECF_2"/>
    <property type="match status" value="1"/>
</dbReference>
<gene>
    <name evidence="10" type="ORF">MNBD_ALPHA04-1418</name>
</gene>
<dbReference type="HAMAP" id="MF_00365">
    <property type="entry name" value="RecF"/>
    <property type="match status" value="1"/>
</dbReference>
<dbReference type="AlphaFoldDB" id="A0A3B0S0C7"/>
<dbReference type="GO" id="GO:0005737">
    <property type="term" value="C:cytoplasm"/>
    <property type="evidence" value="ECO:0007669"/>
    <property type="project" value="UniProtKB-SubCell"/>
</dbReference>
<protein>
    <recommendedName>
        <fullName evidence="3">DNA replication and repair protein RecF</fullName>
    </recommendedName>
</protein>
<keyword evidence="7" id="KW-0067">ATP-binding</keyword>
<sequence length="380" mass="41813">MRAIRSREFTSNHIVEGVEQSLDMTITQLTLHNFRNHINLRMTAGPGFIALSGDNGAGKTNILEAVSLLTPGRGLRRAALSDMANDTGTGDFAVAAKIGDVQLGTGTSPESPQRRKTRVNGAAVPTNDLAHWLSILWLTPAMDRLFIEGATGRRNFLDRLITALEPAHARNCARYDAARRERNRLLSEEYMPDNEWLDALDAQLANFGSAVAETRFRLVGTLNERLSQADDGLFAAARLELLDHQLRREDDLLATLASGRQADRAAGRTLHGPHRTDLHVFHRAKSQAAEKCSTGEQKALLFSIILGQADLIEEQRGGRPILLLDEVAAHLDPARRAGLFSRLEATGGQIWLTGTEPELFANIPSTSLHFEVREGRVTKR</sequence>
<keyword evidence="4" id="KW-0963">Cytoplasm</keyword>
<evidence type="ECO:0000256" key="7">
    <source>
        <dbReference type="ARBA" id="ARBA00022840"/>
    </source>
</evidence>
<dbReference type="InterPro" id="IPR027417">
    <property type="entry name" value="P-loop_NTPase"/>
</dbReference>
<dbReference type="SUPFAM" id="SSF52540">
    <property type="entry name" value="P-loop containing nucleoside triphosphate hydrolases"/>
    <property type="match status" value="1"/>
</dbReference>
<evidence type="ECO:0000259" key="9">
    <source>
        <dbReference type="Pfam" id="PF02463"/>
    </source>
</evidence>
<evidence type="ECO:0000256" key="3">
    <source>
        <dbReference type="ARBA" id="ARBA00020170"/>
    </source>
</evidence>
<dbReference type="GO" id="GO:0000731">
    <property type="term" value="P:DNA synthesis involved in DNA repair"/>
    <property type="evidence" value="ECO:0007669"/>
    <property type="project" value="TreeGrafter"/>
</dbReference>
<keyword evidence="8" id="KW-0238">DNA-binding</keyword>
<dbReference type="GO" id="GO:0003697">
    <property type="term" value="F:single-stranded DNA binding"/>
    <property type="evidence" value="ECO:0007669"/>
    <property type="project" value="InterPro"/>
</dbReference>
<dbReference type="InterPro" id="IPR001238">
    <property type="entry name" value="DNA-binding_RecF"/>
</dbReference>
<proteinExistence type="inferred from homology"/>
<dbReference type="Gene3D" id="3.40.50.300">
    <property type="entry name" value="P-loop containing nucleotide triphosphate hydrolases"/>
    <property type="match status" value="1"/>
</dbReference>